<evidence type="ECO:0000256" key="3">
    <source>
        <dbReference type="ARBA" id="ARBA00023157"/>
    </source>
</evidence>
<sequence length="104" mass="11691">MATEETDTVLARIFKDNGLDGFEGFSLGNYVCTAFWESHFKSHKVRQSSEDGKDYGIFQINSFKWCNDDTSNGKTLQGDSLMVQSGVAADVREKMCLRALLRPQ</sequence>
<dbReference type="InterPro" id="IPR001916">
    <property type="entry name" value="Glyco_hydro_22"/>
</dbReference>
<gene>
    <name evidence="4" type="ORF">AOXY_G8401</name>
</gene>
<proteinExistence type="predicted"/>
<dbReference type="EMBL" id="JAGXEW010000007">
    <property type="protein sequence ID" value="KAK1169577.1"/>
    <property type="molecule type" value="Genomic_DNA"/>
</dbReference>
<evidence type="ECO:0000313" key="5">
    <source>
        <dbReference type="Proteomes" id="UP001230051"/>
    </source>
</evidence>
<dbReference type="Pfam" id="PF00062">
    <property type="entry name" value="Lys"/>
    <property type="match status" value="1"/>
</dbReference>
<dbReference type="EC" id="3.2.1.17" evidence="1"/>
<dbReference type="SMART" id="SM00263">
    <property type="entry name" value="LYZ1"/>
    <property type="match status" value="1"/>
</dbReference>
<dbReference type="SUPFAM" id="SSF53955">
    <property type="entry name" value="Lysozyme-like"/>
    <property type="match status" value="1"/>
</dbReference>
<dbReference type="AlphaFoldDB" id="A0AAD8G8G3"/>
<dbReference type="PANTHER" id="PTHR11407">
    <property type="entry name" value="LYSOZYME C"/>
    <property type="match status" value="1"/>
</dbReference>
<comment type="caution">
    <text evidence="4">The sequence shown here is derived from an EMBL/GenBank/DDBJ whole genome shotgun (WGS) entry which is preliminary data.</text>
</comment>
<dbReference type="GO" id="GO:0003796">
    <property type="term" value="F:lysozyme activity"/>
    <property type="evidence" value="ECO:0007669"/>
    <property type="project" value="UniProtKB-EC"/>
</dbReference>
<organism evidence="4 5">
    <name type="scientific">Acipenser oxyrinchus oxyrinchus</name>
    <dbReference type="NCBI Taxonomy" id="40147"/>
    <lineage>
        <taxon>Eukaryota</taxon>
        <taxon>Metazoa</taxon>
        <taxon>Chordata</taxon>
        <taxon>Craniata</taxon>
        <taxon>Vertebrata</taxon>
        <taxon>Euteleostomi</taxon>
        <taxon>Actinopterygii</taxon>
        <taxon>Chondrostei</taxon>
        <taxon>Acipenseriformes</taxon>
        <taxon>Acipenseridae</taxon>
        <taxon>Acipenser</taxon>
    </lineage>
</organism>
<accession>A0AAD8G8G3</accession>
<dbReference type="Gene3D" id="1.10.530.10">
    <property type="match status" value="1"/>
</dbReference>
<name>A0AAD8G8G3_ACIOX</name>
<protein>
    <recommendedName>
        <fullName evidence="1">lysozyme</fullName>
        <ecNumber evidence="1">3.2.1.17</ecNumber>
    </recommendedName>
</protein>
<dbReference type="GO" id="GO:0031640">
    <property type="term" value="P:killing of cells of another organism"/>
    <property type="evidence" value="ECO:0007669"/>
    <property type="project" value="UniProtKB-KW"/>
</dbReference>
<keyword evidence="3" id="KW-1015">Disulfide bond</keyword>
<dbReference type="PROSITE" id="PS51348">
    <property type="entry name" value="GLYCOSYL_HYDROL_F22_2"/>
    <property type="match status" value="1"/>
</dbReference>
<reference evidence="4" key="1">
    <citation type="submission" date="2022-02" db="EMBL/GenBank/DDBJ databases">
        <title>Atlantic sturgeon de novo genome assembly.</title>
        <authorList>
            <person name="Stock M."/>
            <person name="Klopp C."/>
            <person name="Guiguen Y."/>
            <person name="Cabau C."/>
            <person name="Parinello H."/>
            <person name="Santidrian Yebra-Pimentel E."/>
            <person name="Kuhl H."/>
            <person name="Dirks R.P."/>
            <person name="Guessner J."/>
            <person name="Wuertz S."/>
            <person name="Du K."/>
            <person name="Schartl M."/>
        </authorList>
    </citation>
    <scope>NUCLEOTIDE SEQUENCE</scope>
    <source>
        <strain evidence="4">STURGEONOMICS-FGT-2020</strain>
        <tissue evidence="4">Whole blood</tissue>
    </source>
</reference>
<dbReference type="PANTHER" id="PTHR11407:SF63">
    <property type="entry name" value="LYSOZYME C"/>
    <property type="match status" value="1"/>
</dbReference>
<evidence type="ECO:0000256" key="1">
    <source>
        <dbReference type="ARBA" id="ARBA00012732"/>
    </source>
</evidence>
<keyword evidence="2" id="KW-0081">Bacteriolytic enzyme</keyword>
<keyword evidence="5" id="KW-1185">Reference proteome</keyword>
<dbReference type="Proteomes" id="UP001230051">
    <property type="component" value="Unassembled WGS sequence"/>
</dbReference>
<evidence type="ECO:0000256" key="2">
    <source>
        <dbReference type="ARBA" id="ARBA00022638"/>
    </source>
</evidence>
<evidence type="ECO:0000313" key="4">
    <source>
        <dbReference type="EMBL" id="KAK1169577.1"/>
    </source>
</evidence>
<keyword evidence="2" id="KW-0929">Antimicrobial</keyword>
<dbReference type="GO" id="GO:0042742">
    <property type="term" value="P:defense response to bacterium"/>
    <property type="evidence" value="ECO:0007669"/>
    <property type="project" value="UniProtKB-KW"/>
</dbReference>
<dbReference type="InterPro" id="IPR023346">
    <property type="entry name" value="Lysozyme-like_dom_sf"/>
</dbReference>